<dbReference type="GO" id="GO:0043590">
    <property type="term" value="C:bacterial nucleoid"/>
    <property type="evidence" value="ECO:0007669"/>
    <property type="project" value="TreeGrafter"/>
</dbReference>
<accession>A0A1Y0I938</accession>
<dbReference type="Proteomes" id="UP000196027">
    <property type="component" value="Chromosome"/>
</dbReference>
<dbReference type="InterPro" id="IPR007358">
    <property type="entry name" value="Nucleoid_associated_NdpA"/>
</dbReference>
<comment type="subcellular location">
    <subcellularLocation>
        <location evidence="1">Cytoplasm</location>
        <location evidence="1">Nucleoid</location>
    </subcellularLocation>
</comment>
<dbReference type="Pfam" id="PF04245">
    <property type="entry name" value="NA37"/>
    <property type="match status" value="1"/>
</dbReference>
<evidence type="ECO:0000313" key="4">
    <source>
        <dbReference type="EMBL" id="ARU55944.1"/>
    </source>
</evidence>
<proteinExistence type="inferred from homology"/>
<evidence type="ECO:0000313" key="5">
    <source>
        <dbReference type="Proteomes" id="UP000196027"/>
    </source>
</evidence>
<name>A0A1Y0I938_9GAMM</name>
<keyword evidence="3" id="KW-0963">Cytoplasm</keyword>
<dbReference type="KEGG" id="ome:OLMES_1870"/>
<gene>
    <name evidence="4" type="primary">ndpA</name>
    <name evidence="4" type="ORF">OLMES_1870</name>
</gene>
<sequence length="335" mass="38791">MAITNALITKLTRTSEDGEIETQIREDNLPVDAELDLLFSQYKRLFNAKAGKKFGAFETDYSEYPFSRWLDEYTNEKISFASLYNQLTQHFLSILKEIPTEVYGFLLAIHETVEQGQRFYLFFLDTDYGPTITPNLSLDQTEYLSLNRLDLAIKIELDEWRNEPEKNNYIVSFISRNLSKLGDSLIQATGFRNALDIEQDTATFLDAIERFTQASDQKEASAIRQKAYNFCVEQHKQGEPVRVEQLSQEIDESNPERFEKFAEENLPEIKKELRPDHRKAKRLVRFSGKGNGINLSFSSDLIQNSIVFDSDSNTLTIKEIPKSLKQQLAQFFEEK</sequence>
<dbReference type="AlphaFoldDB" id="A0A1Y0I938"/>
<dbReference type="RefSeq" id="WP_087460988.1">
    <property type="nucleotide sequence ID" value="NZ_CP021425.1"/>
</dbReference>
<dbReference type="GO" id="GO:0003690">
    <property type="term" value="F:double-stranded DNA binding"/>
    <property type="evidence" value="ECO:0007669"/>
    <property type="project" value="TreeGrafter"/>
</dbReference>
<dbReference type="PANTHER" id="PTHR38772">
    <property type="match status" value="1"/>
</dbReference>
<dbReference type="OrthoDB" id="9131762at2"/>
<reference evidence="4 5" key="1">
    <citation type="submission" date="2017-05" db="EMBL/GenBank/DDBJ databases">
        <title>Genomic insights into alkan degradation activity of Oleiphilus messinensis.</title>
        <authorList>
            <person name="Kozyavkin S.A."/>
            <person name="Slesarev A.I."/>
            <person name="Golyshin P.N."/>
            <person name="Korzhenkov A."/>
            <person name="Golyshina O.N."/>
            <person name="Toshchakov S.V."/>
        </authorList>
    </citation>
    <scope>NUCLEOTIDE SEQUENCE [LARGE SCALE GENOMIC DNA]</scope>
    <source>
        <strain evidence="4 5">ME102</strain>
    </source>
</reference>
<comment type="similarity">
    <text evidence="2">Belongs to the YejK family.</text>
</comment>
<dbReference type="PANTHER" id="PTHR38772:SF1">
    <property type="entry name" value="NUCLEOID-ASSOCIATED PROTEIN YEJK"/>
    <property type="match status" value="1"/>
</dbReference>
<dbReference type="EMBL" id="CP021425">
    <property type="protein sequence ID" value="ARU55944.1"/>
    <property type="molecule type" value="Genomic_DNA"/>
</dbReference>
<organism evidence="4 5">
    <name type="scientific">Oleiphilus messinensis</name>
    <dbReference type="NCBI Taxonomy" id="141451"/>
    <lineage>
        <taxon>Bacteria</taxon>
        <taxon>Pseudomonadati</taxon>
        <taxon>Pseudomonadota</taxon>
        <taxon>Gammaproteobacteria</taxon>
        <taxon>Oceanospirillales</taxon>
        <taxon>Oleiphilaceae</taxon>
        <taxon>Oleiphilus</taxon>
    </lineage>
</organism>
<dbReference type="GO" id="GO:0003727">
    <property type="term" value="F:single-stranded RNA binding"/>
    <property type="evidence" value="ECO:0007669"/>
    <property type="project" value="TreeGrafter"/>
</dbReference>
<keyword evidence="5" id="KW-1185">Reference proteome</keyword>
<protein>
    <submittedName>
        <fullName evidence="4">Nucleoid-associated protein NdpA</fullName>
    </submittedName>
</protein>
<evidence type="ECO:0000256" key="1">
    <source>
        <dbReference type="ARBA" id="ARBA00004453"/>
    </source>
</evidence>
<evidence type="ECO:0000256" key="2">
    <source>
        <dbReference type="ARBA" id="ARBA00009035"/>
    </source>
</evidence>
<evidence type="ECO:0000256" key="3">
    <source>
        <dbReference type="ARBA" id="ARBA00022490"/>
    </source>
</evidence>